<dbReference type="OrthoDB" id="8954335at2759"/>
<evidence type="ECO:0000259" key="2">
    <source>
        <dbReference type="Pfam" id="PF18078"/>
    </source>
</evidence>
<protein>
    <recommendedName>
        <fullName evidence="7">SNTX thioredoxin-like domain-containing protein</fullName>
    </recommendedName>
</protein>
<dbReference type="PANTHER" id="PTHR31594:SF11">
    <property type="entry name" value="NEOVERRUCOTOXIN SUBUNIT ALPHA-LIKE ISOFORM X1-RELATED"/>
    <property type="match status" value="1"/>
</dbReference>
<dbReference type="InterPro" id="IPR040581">
    <property type="entry name" value="Thioredoxin_11"/>
</dbReference>
<feature type="domain" description="SNTX thioredoxin-like" evidence="2">
    <location>
        <begin position="417"/>
        <end position="541"/>
    </location>
</feature>
<dbReference type="InterPro" id="IPR052090">
    <property type="entry name" value="Cytolytic_pore-forming_toxin"/>
</dbReference>
<accession>A0A9Q1J230</accession>
<feature type="domain" description="SNTX MACPF/CDC-like" evidence="4">
    <location>
        <begin position="42"/>
        <end position="202"/>
    </location>
</feature>
<reference evidence="5" key="1">
    <citation type="journal article" date="2023" name="Science">
        <title>Genome structures resolve the early diversification of teleost fishes.</title>
        <authorList>
            <person name="Parey E."/>
            <person name="Louis A."/>
            <person name="Montfort J."/>
            <person name="Bouchez O."/>
            <person name="Roques C."/>
            <person name="Iampietro C."/>
            <person name="Lluch J."/>
            <person name="Castinel A."/>
            <person name="Donnadieu C."/>
            <person name="Desvignes T."/>
            <person name="Floi Bucao C."/>
            <person name="Jouanno E."/>
            <person name="Wen M."/>
            <person name="Mejri S."/>
            <person name="Dirks R."/>
            <person name="Jansen H."/>
            <person name="Henkel C."/>
            <person name="Chen W.J."/>
            <person name="Zahm M."/>
            <person name="Cabau C."/>
            <person name="Klopp C."/>
            <person name="Thompson A.W."/>
            <person name="Robinson-Rechavi M."/>
            <person name="Braasch I."/>
            <person name="Lecointre G."/>
            <person name="Bobe J."/>
            <person name="Postlethwait J.H."/>
            <person name="Berthelot C."/>
            <person name="Roest Crollius H."/>
            <person name="Guiguen Y."/>
        </authorList>
    </citation>
    <scope>NUCLEOTIDE SEQUENCE</scope>
    <source>
        <strain evidence="5">WJC10195</strain>
    </source>
</reference>
<feature type="chain" id="PRO_5040145947" description="SNTX thioredoxin-like domain-containing protein" evidence="1">
    <location>
        <begin position="26"/>
        <end position="546"/>
    </location>
</feature>
<dbReference type="Pfam" id="PF18078">
    <property type="entry name" value="Thioredoxin_11"/>
    <property type="match status" value="1"/>
</dbReference>
<organism evidence="5 6">
    <name type="scientific">Synaphobranchus kaupii</name>
    <name type="common">Kaup's arrowtooth eel</name>
    <dbReference type="NCBI Taxonomy" id="118154"/>
    <lineage>
        <taxon>Eukaryota</taxon>
        <taxon>Metazoa</taxon>
        <taxon>Chordata</taxon>
        <taxon>Craniata</taxon>
        <taxon>Vertebrata</taxon>
        <taxon>Euteleostomi</taxon>
        <taxon>Actinopterygii</taxon>
        <taxon>Neopterygii</taxon>
        <taxon>Teleostei</taxon>
        <taxon>Anguilliformes</taxon>
        <taxon>Synaphobranchidae</taxon>
        <taxon>Synaphobranchus</taxon>
    </lineage>
</organism>
<dbReference type="EMBL" id="JAINUF010000004">
    <property type="protein sequence ID" value="KAJ8362855.1"/>
    <property type="molecule type" value="Genomic_DNA"/>
</dbReference>
<dbReference type="Pfam" id="PF24674">
    <property type="entry name" value="MACPF_SNTX"/>
    <property type="match status" value="1"/>
</dbReference>
<feature type="signal peptide" evidence="1">
    <location>
        <begin position="1"/>
        <end position="25"/>
    </location>
</feature>
<dbReference type="Proteomes" id="UP001152622">
    <property type="component" value="Chromosome 4"/>
</dbReference>
<sequence length="546" mass="61772">MQTMGPKTLLLLSLQITLLLPTVELQLHASDLQGKAMDSGTIQIAALGRPLYLGMLYDSLKDTYIPGISLWDQAAIKKDMNVEPKPQTYLDFSASDSFSEKTKLMDVSASLKASFLAGLVEVGGSASYLRDKMSSVKQCRVTMQYKQTTEFKHLTMTQLGHVTYPEVFDQKIATHVVTAVLYGAEAFMVFDQMALNEKDNQDIKGDMDVMIKKIPQVEISGSGKVILTDEEKKKVEKFSCLFYGDYTLEQNPTSYEEAVLLYKQLPKLLGEDQKKAVPVRVWLYPLKNLNPKAAQLVKEIGVELVSRVEAVMGQLQNAKMRANDNINRCEAIKVPDITDKLVKFQDNLNIYTVTLQENLRKVLPAIRAGTEGEQKLVDILNFHDDSSFSHDKMRKWLDEKESEIGVLDDYINSFGSVQIVPPGPELNKILSDPDNAFILIFTFTSLKYEEPYLSNLHVCLASDEFKKMVEISVAHHHSFKEEALPWFRDQEILKRMRLLKGAFKTVVDDKLVLTIISYISDTSYHGASVYAYRDGELKYRNWPASN</sequence>
<evidence type="ECO:0000259" key="3">
    <source>
        <dbReference type="Pfam" id="PF21109"/>
    </source>
</evidence>
<name>A0A9Q1J230_SYNKA</name>
<evidence type="ECO:0000313" key="5">
    <source>
        <dbReference type="EMBL" id="KAJ8362855.1"/>
    </source>
</evidence>
<keyword evidence="6" id="KW-1185">Reference proteome</keyword>
<dbReference type="PANTHER" id="PTHR31594">
    <property type="entry name" value="AIG1-TYPE G DOMAIN-CONTAINING PROTEIN"/>
    <property type="match status" value="1"/>
</dbReference>
<dbReference type="InterPro" id="IPR048997">
    <property type="entry name" value="Stonustoxin-like_helical"/>
</dbReference>
<evidence type="ECO:0008006" key="7">
    <source>
        <dbReference type="Google" id="ProtNLM"/>
    </source>
</evidence>
<evidence type="ECO:0000313" key="6">
    <source>
        <dbReference type="Proteomes" id="UP001152622"/>
    </source>
</evidence>
<evidence type="ECO:0000256" key="1">
    <source>
        <dbReference type="SAM" id="SignalP"/>
    </source>
</evidence>
<evidence type="ECO:0000259" key="4">
    <source>
        <dbReference type="Pfam" id="PF24674"/>
    </source>
</evidence>
<feature type="domain" description="Stonustoxin-like helical" evidence="3">
    <location>
        <begin position="311"/>
        <end position="404"/>
    </location>
</feature>
<keyword evidence="1" id="KW-0732">Signal</keyword>
<comment type="caution">
    <text evidence="5">The sequence shown here is derived from an EMBL/GenBank/DDBJ whole genome shotgun (WGS) entry which is preliminary data.</text>
</comment>
<dbReference type="Pfam" id="PF21109">
    <property type="entry name" value="Stonustoxin_helical"/>
    <property type="match status" value="1"/>
</dbReference>
<dbReference type="AlphaFoldDB" id="A0A9Q1J230"/>
<gene>
    <name evidence="5" type="ORF">SKAU_G00116860</name>
</gene>
<proteinExistence type="predicted"/>
<dbReference type="InterPro" id="IPR056072">
    <property type="entry name" value="SNTX_MACPF/CDC-like_dom"/>
</dbReference>